<feature type="region of interest" description="Disordered" evidence="1">
    <location>
        <begin position="225"/>
        <end position="245"/>
    </location>
</feature>
<feature type="compositionally biased region" description="Polar residues" evidence="1">
    <location>
        <begin position="392"/>
        <end position="404"/>
    </location>
</feature>
<gene>
    <name evidence="2" type="ORF">AMS68_004881</name>
</gene>
<feature type="compositionally biased region" description="Basic and acidic residues" evidence="1">
    <location>
        <begin position="115"/>
        <end position="132"/>
    </location>
</feature>
<reference evidence="2 3" key="1">
    <citation type="journal article" date="2016" name="Sci. Rep.">
        <title>Peltaster fructicola genome reveals evolution from an invasive phytopathogen to an ectophytic parasite.</title>
        <authorList>
            <person name="Xu C."/>
            <person name="Chen H."/>
            <person name="Gleason M.L."/>
            <person name="Xu J.R."/>
            <person name="Liu H."/>
            <person name="Zhang R."/>
            <person name="Sun G."/>
        </authorList>
    </citation>
    <scope>NUCLEOTIDE SEQUENCE [LARGE SCALE GENOMIC DNA]</scope>
    <source>
        <strain evidence="2 3">LNHT1506</strain>
    </source>
</reference>
<feature type="region of interest" description="Disordered" evidence="1">
    <location>
        <begin position="35"/>
        <end position="68"/>
    </location>
</feature>
<dbReference type="Proteomes" id="UP000503462">
    <property type="component" value="Chromosome 3"/>
</dbReference>
<keyword evidence="3" id="KW-1185">Reference proteome</keyword>
<evidence type="ECO:0000313" key="3">
    <source>
        <dbReference type="Proteomes" id="UP000503462"/>
    </source>
</evidence>
<dbReference type="EMBL" id="CP051141">
    <property type="protein sequence ID" value="QIW99363.1"/>
    <property type="molecule type" value="Genomic_DNA"/>
</dbReference>
<evidence type="ECO:0000313" key="2">
    <source>
        <dbReference type="EMBL" id="QIW99363.1"/>
    </source>
</evidence>
<feature type="region of interest" description="Disordered" evidence="1">
    <location>
        <begin position="362"/>
        <end position="434"/>
    </location>
</feature>
<proteinExistence type="predicted"/>
<name>A0A6H0XXA9_9PEZI</name>
<protein>
    <submittedName>
        <fullName evidence="2">Uncharacterized protein</fullName>
    </submittedName>
</protein>
<organism evidence="2 3">
    <name type="scientific">Peltaster fructicola</name>
    <dbReference type="NCBI Taxonomy" id="286661"/>
    <lineage>
        <taxon>Eukaryota</taxon>
        <taxon>Fungi</taxon>
        <taxon>Dikarya</taxon>
        <taxon>Ascomycota</taxon>
        <taxon>Pezizomycotina</taxon>
        <taxon>Dothideomycetes</taxon>
        <taxon>Dothideomycetes incertae sedis</taxon>
        <taxon>Peltaster</taxon>
    </lineage>
</organism>
<dbReference type="AlphaFoldDB" id="A0A6H0XXA9"/>
<evidence type="ECO:0000256" key="1">
    <source>
        <dbReference type="SAM" id="MobiDB-lite"/>
    </source>
</evidence>
<feature type="region of interest" description="Disordered" evidence="1">
    <location>
        <begin position="105"/>
        <end position="138"/>
    </location>
</feature>
<sequence length="509" mass="55955">MSDLLNKARATYGRRKCGPPAITTAQFEAVATSPHLLGKSTSPSSREIRHNSSVVKGDRSASGQETTDHATIPKLILLDGATNRRHDVQTLSYLTGCLSSQRRRLFQSQQRRIRRSVDKKDPHRIPEKEQDGAPRLSTSQACQVDVTAGLELANDVDPLVMISRSNMSRFLHNDSLAGVSSIVSIASKSELERQGQPLSVLRRKLYSYTTKDIPLRDLQVTKDRRNVRPDSCPKLSGHIGDGFEPTERMSRRYQAATRRRTAARPRPTRCGQLVLLAGSPPVADTSLQQFSTRQHQPVQTAGMDAEVLVDGAQHKEHTVSQLDSDLKALHGDTQHEWQPMTHFAPVRVMQDYDDEVQRLFQSISAPVRPPSLKTEATESSTGQSQETDHPSQDSPHSNPSSDESWSGLVATPEQHSPRTHELTDGLYASPPSLKSPVSSLLSSSDVFELLEHITTTTSPTCPIEAVPRHGSLTFPLNRVLNIKATSALHGQVEILCSEGAVLETSQPLG</sequence>
<accession>A0A6H0XXA9</accession>